<dbReference type="GO" id="GO:0008233">
    <property type="term" value="F:peptidase activity"/>
    <property type="evidence" value="ECO:0007669"/>
    <property type="project" value="UniProtKB-KW"/>
</dbReference>
<protein>
    <submittedName>
        <fullName evidence="9">Accessory gene regulator B family protein</fullName>
    </submittedName>
</protein>
<evidence type="ECO:0000313" key="9">
    <source>
        <dbReference type="EMBL" id="MBD2845031.1"/>
    </source>
</evidence>
<keyword evidence="6 8" id="KW-1133">Transmembrane helix</keyword>
<dbReference type="SMART" id="SM00793">
    <property type="entry name" value="AgrB"/>
    <property type="match status" value="1"/>
</dbReference>
<organism evidence="9 10">
    <name type="scientific">Paenibacillus sabuli</name>
    <dbReference type="NCBI Taxonomy" id="2772509"/>
    <lineage>
        <taxon>Bacteria</taxon>
        <taxon>Bacillati</taxon>
        <taxon>Bacillota</taxon>
        <taxon>Bacilli</taxon>
        <taxon>Bacillales</taxon>
        <taxon>Paenibacillaceae</taxon>
        <taxon>Paenibacillus</taxon>
    </lineage>
</organism>
<comment type="caution">
    <text evidence="9">The sequence shown here is derived from an EMBL/GenBank/DDBJ whole genome shotgun (WGS) entry which is preliminary data.</text>
</comment>
<name>A0A927BSD0_9BACL</name>
<sequence length="173" mass="19804">MTYKIARYIKNINPEQTNSIEVMNYALTIIINSFIIIFTSLCFGFIFEAFYSTVIALLGFASFRLLTGGYHFQSSLACNFSSILLCSLAPHLAQLIPNYILIFMNFISLFLLILIAPRFDRNTFISKKHYLKLKLIAILFALLTIWTNSTTLEIVVFVQTLSLLLLERSAKHE</sequence>
<keyword evidence="1" id="KW-1003">Cell membrane</keyword>
<gene>
    <name evidence="9" type="ORF">IDH44_07500</name>
</gene>
<dbReference type="Proteomes" id="UP000621560">
    <property type="component" value="Unassembled WGS sequence"/>
</dbReference>
<keyword evidence="7 8" id="KW-0472">Membrane</keyword>
<keyword evidence="4 8" id="KW-0812">Transmembrane</keyword>
<evidence type="ECO:0000256" key="6">
    <source>
        <dbReference type="ARBA" id="ARBA00022989"/>
    </source>
</evidence>
<keyword evidence="2" id="KW-0673">Quorum sensing</keyword>
<feature type="transmembrane region" description="Helical" evidence="8">
    <location>
        <begin position="135"/>
        <end position="158"/>
    </location>
</feature>
<dbReference type="GO" id="GO:0006508">
    <property type="term" value="P:proteolysis"/>
    <property type="evidence" value="ECO:0007669"/>
    <property type="project" value="UniProtKB-KW"/>
</dbReference>
<dbReference type="Pfam" id="PF04647">
    <property type="entry name" value="AgrB"/>
    <property type="match status" value="1"/>
</dbReference>
<evidence type="ECO:0000313" key="10">
    <source>
        <dbReference type="Proteomes" id="UP000621560"/>
    </source>
</evidence>
<evidence type="ECO:0000256" key="3">
    <source>
        <dbReference type="ARBA" id="ARBA00022670"/>
    </source>
</evidence>
<evidence type="ECO:0000256" key="8">
    <source>
        <dbReference type="SAM" id="Phobius"/>
    </source>
</evidence>
<accession>A0A927BSD0</accession>
<dbReference type="GO" id="GO:0009372">
    <property type="term" value="P:quorum sensing"/>
    <property type="evidence" value="ECO:0007669"/>
    <property type="project" value="UniProtKB-KW"/>
</dbReference>
<keyword evidence="10" id="KW-1185">Reference proteome</keyword>
<proteinExistence type="predicted"/>
<feature type="transmembrane region" description="Helical" evidence="8">
    <location>
        <begin position="25"/>
        <end position="47"/>
    </location>
</feature>
<evidence type="ECO:0000256" key="4">
    <source>
        <dbReference type="ARBA" id="ARBA00022692"/>
    </source>
</evidence>
<reference evidence="9" key="1">
    <citation type="submission" date="2020-09" db="EMBL/GenBank/DDBJ databases">
        <title>A novel bacterium of genus Paenibacillus, isolated from South China Sea.</title>
        <authorList>
            <person name="Huang H."/>
            <person name="Mo K."/>
            <person name="Hu Y."/>
        </authorList>
    </citation>
    <scope>NUCLEOTIDE SEQUENCE</scope>
    <source>
        <strain evidence="9">IB182496</strain>
    </source>
</reference>
<keyword evidence="3" id="KW-0645">Protease</keyword>
<dbReference type="InterPro" id="IPR006741">
    <property type="entry name" value="AgrB"/>
</dbReference>
<evidence type="ECO:0000256" key="2">
    <source>
        <dbReference type="ARBA" id="ARBA00022654"/>
    </source>
</evidence>
<dbReference type="GO" id="GO:0016020">
    <property type="term" value="C:membrane"/>
    <property type="evidence" value="ECO:0007669"/>
    <property type="project" value="InterPro"/>
</dbReference>
<dbReference type="EMBL" id="JACXIZ010000013">
    <property type="protein sequence ID" value="MBD2845031.1"/>
    <property type="molecule type" value="Genomic_DNA"/>
</dbReference>
<feature type="transmembrane region" description="Helical" evidence="8">
    <location>
        <begin position="92"/>
        <end position="115"/>
    </location>
</feature>
<dbReference type="AlphaFoldDB" id="A0A927BSD0"/>
<evidence type="ECO:0000256" key="5">
    <source>
        <dbReference type="ARBA" id="ARBA00022801"/>
    </source>
</evidence>
<evidence type="ECO:0000256" key="7">
    <source>
        <dbReference type="ARBA" id="ARBA00023136"/>
    </source>
</evidence>
<evidence type="ECO:0000256" key="1">
    <source>
        <dbReference type="ARBA" id="ARBA00022475"/>
    </source>
</evidence>
<keyword evidence="5" id="KW-0378">Hydrolase</keyword>